<comment type="subcellular location">
    <subcellularLocation>
        <location evidence="1">Cell membrane</location>
        <topology evidence="1">Multi-pass membrane protein</topology>
    </subcellularLocation>
</comment>
<evidence type="ECO:0000256" key="12">
    <source>
        <dbReference type="ARBA" id="ARBA00033708"/>
    </source>
</evidence>
<evidence type="ECO:0000256" key="9">
    <source>
        <dbReference type="ARBA" id="ARBA00023065"/>
    </source>
</evidence>
<feature type="transmembrane region" description="Helical" evidence="14">
    <location>
        <begin position="273"/>
        <end position="294"/>
    </location>
</feature>
<keyword evidence="3" id="KW-0813">Transport</keyword>
<comment type="similarity">
    <text evidence="2 13">Belongs to the sodium:solute symporter (SSF) (TC 2.A.21) family.</text>
</comment>
<proteinExistence type="inferred from homology"/>
<sequence length="502" mass="54929">MLFLIALSLYFFIFLGVSIYHYKHNTNVDSYYLADRSTGGFLQTMTNFATISSSFTMMGAIGFIYGHGLAYAYAGWMWTSLYILVWLIIGSRAYLLSKKNNWITGTDIATEYFKYGKFHIAASLILVLVQFPYLIAQMMAVGYLFNVFAGIDVVYGVLVCVLILTIYGFVGGVKTVIWSDAINGIIIMSVLAALFILLVPKALAQGPMLATLVQQFPKQFTFPGALGTWKPLHAITYTATFGIGYSCIPFFINRYFTAKSYSVMRKSIGKSNLIVNIFTWTVGPTLGLLMLYLMPGVSGGLDKVPPTVVFTLVPIVGVMYGIAIVAGSVSTADSAMLTVSSLLLKDIYPRILKKEASEKHMLWAGRICTLLVGLVAMAFAVLNPSYIVILVGMSAAMGAIVLFCFLMGPLGVKWVTKSASIWASVISTSYIILSLFGVLPKTLYGLPATTIAVFLCLGLVIIFSAVTQKVNKTIQSEFHDYLYDCLTPLDQKVVSKTTISTN</sequence>
<dbReference type="PROSITE" id="PS50283">
    <property type="entry name" value="NA_SOLUT_SYMP_3"/>
    <property type="match status" value="1"/>
</dbReference>
<dbReference type="CDD" id="cd10322">
    <property type="entry name" value="SLC5sbd"/>
    <property type="match status" value="1"/>
</dbReference>
<keyword evidence="6" id="KW-0769">Symport</keyword>
<evidence type="ECO:0000256" key="10">
    <source>
        <dbReference type="ARBA" id="ARBA00023136"/>
    </source>
</evidence>
<dbReference type="PATRIC" id="fig|768706.3.peg.1197"/>
<dbReference type="GO" id="GO:0006814">
    <property type="term" value="P:sodium ion transport"/>
    <property type="evidence" value="ECO:0007669"/>
    <property type="project" value="UniProtKB-KW"/>
</dbReference>
<evidence type="ECO:0000256" key="6">
    <source>
        <dbReference type="ARBA" id="ARBA00022847"/>
    </source>
</evidence>
<feature type="transmembrane region" description="Helical" evidence="14">
    <location>
        <begin position="419"/>
        <end position="439"/>
    </location>
</feature>
<organism evidence="15 16">
    <name type="scientific">Desulfosporosinus orientis (strain ATCC 19365 / DSM 765 / NCIMB 8382 / VKM B-1628 / Singapore I)</name>
    <name type="common">Desulfotomaculum orientis</name>
    <dbReference type="NCBI Taxonomy" id="768706"/>
    <lineage>
        <taxon>Bacteria</taxon>
        <taxon>Bacillati</taxon>
        <taxon>Bacillota</taxon>
        <taxon>Clostridia</taxon>
        <taxon>Eubacteriales</taxon>
        <taxon>Desulfitobacteriaceae</taxon>
        <taxon>Desulfosporosinus</taxon>
    </lineage>
</organism>
<keyword evidence="16" id="KW-1185">Reference proteome</keyword>
<feature type="transmembrane region" description="Helical" evidence="14">
    <location>
        <begin position="71"/>
        <end position="95"/>
    </location>
</feature>
<dbReference type="OrthoDB" id="9810181at2"/>
<feature type="transmembrane region" description="Helical" evidence="14">
    <location>
        <begin position="6"/>
        <end position="23"/>
    </location>
</feature>
<protein>
    <submittedName>
        <fullName evidence="15">Na+/proline symporter</fullName>
    </submittedName>
</protein>
<feature type="transmembrane region" description="Helical" evidence="14">
    <location>
        <begin position="147"/>
        <end position="169"/>
    </location>
</feature>
<feature type="transmembrane region" description="Helical" evidence="14">
    <location>
        <begin position="445"/>
        <end position="466"/>
    </location>
</feature>
<dbReference type="InterPro" id="IPR001734">
    <property type="entry name" value="Na/solute_symporter"/>
</dbReference>
<evidence type="ECO:0000256" key="3">
    <source>
        <dbReference type="ARBA" id="ARBA00022448"/>
    </source>
</evidence>
<dbReference type="InterPro" id="IPR050277">
    <property type="entry name" value="Sodium:Solute_Symporter"/>
</dbReference>
<dbReference type="EMBL" id="CP003108">
    <property type="protein sequence ID" value="AET66882.1"/>
    <property type="molecule type" value="Genomic_DNA"/>
</dbReference>
<dbReference type="PANTHER" id="PTHR48086:SF3">
    <property type="entry name" value="SODIUM_PROLINE SYMPORTER"/>
    <property type="match status" value="1"/>
</dbReference>
<dbReference type="KEGG" id="dor:Desor_1215"/>
<reference evidence="16" key="1">
    <citation type="submission" date="2011-11" db="EMBL/GenBank/DDBJ databases">
        <title>Complete sequence of Desulfosporosinus orientis DSM 765.</title>
        <authorList>
            <person name="Lucas S."/>
            <person name="Han J."/>
            <person name="Lapidus A."/>
            <person name="Cheng J.-F."/>
            <person name="Goodwin L."/>
            <person name="Pitluck S."/>
            <person name="Peters L."/>
            <person name="Ovchinnikova G."/>
            <person name="Teshima H."/>
            <person name="Detter J.C."/>
            <person name="Han C."/>
            <person name="Tapia R."/>
            <person name="Land M."/>
            <person name="Hauser L."/>
            <person name="Kyrpides N."/>
            <person name="Ivanova N."/>
            <person name="Pagani I."/>
            <person name="Pester M."/>
            <person name="Spring S."/>
            <person name="Ollivier B."/>
            <person name="Rattei T."/>
            <person name="Klenk H.-P."/>
            <person name="Wagner M."/>
            <person name="Loy A."/>
            <person name="Woyke T."/>
        </authorList>
    </citation>
    <scope>NUCLEOTIDE SEQUENCE [LARGE SCALE GENOMIC DNA]</scope>
    <source>
        <strain evidence="16">ATCC 19365 / DSM 765 / NCIMB 8382 / VKM B-1628</strain>
    </source>
</reference>
<dbReference type="eggNOG" id="COG0591">
    <property type="taxonomic scope" value="Bacteria"/>
</dbReference>
<keyword evidence="5 14" id="KW-0812">Transmembrane</keyword>
<dbReference type="GO" id="GO:0015293">
    <property type="term" value="F:symporter activity"/>
    <property type="evidence" value="ECO:0007669"/>
    <property type="project" value="UniProtKB-KW"/>
</dbReference>
<evidence type="ECO:0000256" key="7">
    <source>
        <dbReference type="ARBA" id="ARBA00022989"/>
    </source>
</evidence>
<dbReference type="Gene3D" id="1.20.1730.10">
    <property type="entry name" value="Sodium/glucose cotransporter"/>
    <property type="match status" value="1"/>
</dbReference>
<keyword evidence="10 14" id="KW-0472">Membrane</keyword>
<feature type="transmembrane region" description="Helical" evidence="14">
    <location>
        <begin position="314"/>
        <end position="339"/>
    </location>
</feature>
<evidence type="ECO:0000256" key="11">
    <source>
        <dbReference type="ARBA" id="ARBA00023201"/>
    </source>
</evidence>
<evidence type="ECO:0000256" key="2">
    <source>
        <dbReference type="ARBA" id="ARBA00006434"/>
    </source>
</evidence>
<evidence type="ECO:0000256" key="4">
    <source>
        <dbReference type="ARBA" id="ARBA00022475"/>
    </source>
</evidence>
<reference evidence="15 16" key="2">
    <citation type="journal article" date="2012" name="J. Bacteriol.">
        <title>Complete genome sequences of Desulfosporosinus orientis DSM765T, Desulfosporosinus youngiae DSM17734T, Desulfosporosinus meridiei DSM13257T, and Desulfosporosinus acidiphilus DSM22704T.</title>
        <authorList>
            <person name="Pester M."/>
            <person name="Brambilla E."/>
            <person name="Alazard D."/>
            <person name="Rattei T."/>
            <person name="Weinmaier T."/>
            <person name="Han J."/>
            <person name="Lucas S."/>
            <person name="Lapidus A."/>
            <person name="Cheng J.F."/>
            <person name="Goodwin L."/>
            <person name="Pitluck S."/>
            <person name="Peters L."/>
            <person name="Ovchinnikova G."/>
            <person name="Teshima H."/>
            <person name="Detter J.C."/>
            <person name="Han C.S."/>
            <person name="Tapia R."/>
            <person name="Land M.L."/>
            <person name="Hauser L."/>
            <person name="Kyrpides N.C."/>
            <person name="Ivanova N.N."/>
            <person name="Pagani I."/>
            <person name="Huntmann M."/>
            <person name="Wei C.L."/>
            <person name="Davenport K.W."/>
            <person name="Daligault H."/>
            <person name="Chain P.S."/>
            <person name="Chen A."/>
            <person name="Mavromatis K."/>
            <person name="Markowitz V."/>
            <person name="Szeto E."/>
            <person name="Mikhailova N."/>
            <person name="Pati A."/>
            <person name="Wagner M."/>
            <person name="Woyke T."/>
            <person name="Ollivier B."/>
            <person name="Klenk H.P."/>
            <person name="Spring S."/>
            <person name="Loy A."/>
        </authorList>
    </citation>
    <scope>NUCLEOTIDE SEQUENCE [LARGE SCALE GENOMIC DNA]</scope>
    <source>
        <strain evidence="16">ATCC 19365 / DSM 765 / NCIMB 8382 / VKM B-1628</strain>
    </source>
</reference>
<dbReference type="InterPro" id="IPR038377">
    <property type="entry name" value="Na/Glc_symporter_sf"/>
</dbReference>
<dbReference type="Pfam" id="PF00474">
    <property type="entry name" value="SSF"/>
    <property type="match status" value="1"/>
</dbReference>
<feature type="transmembrane region" description="Helical" evidence="14">
    <location>
        <begin position="116"/>
        <end position="135"/>
    </location>
</feature>
<dbReference type="STRING" id="768706.Desor_1215"/>
<evidence type="ECO:0000256" key="13">
    <source>
        <dbReference type="RuleBase" id="RU362091"/>
    </source>
</evidence>
<keyword evidence="9" id="KW-0406">Ion transport</keyword>
<evidence type="ECO:0000256" key="14">
    <source>
        <dbReference type="SAM" id="Phobius"/>
    </source>
</evidence>
<keyword evidence="8" id="KW-0915">Sodium</keyword>
<feature type="transmembrane region" description="Helical" evidence="14">
    <location>
        <begin position="360"/>
        <end position="380"/>
    </location>
</feature>
<keyword evidence="4" id="KW-1003">Cell membrane</keyword>
<feature type="transmembrane region" description="Helical" evidence="14">
    <location>
        <begin position="44"/>
        <end position="65"/>
    </location>
</feature>
<feature type="transmembrane region" description="Helical" evidence="14">
    <location>
        <begin position="386"/>
        <end position="407"/>
    </location>
</feature>
<keyword evidence="7 14" id="KW-1133">Transmembrane helix</keyword>
<dbReference type="RefSeq" id="WP_014183703.1">
    <property type="nucleotide sequence ID" value="NC_016584.1"/>
</dbReference>
<dbReference type="AlphaFoldDB" id="G7WCX6"/>
<evidence type="ECO:0000256" key="8">
    <source>
        <dbReference type="ARBA" id="ARBA00023053"/>
    </source>
</evidence>
<keyword evidence="11" id="KW-0739">Sodium transport</keyword>
<comment type="catalytic activity">
    <reaction evidence="12">
        <text>L-proline(in) + Na(+)(in) = L-proline(out) + Na(+)(out)</text>
        <dbReference type="Rhea" id="RHEA:28967"/>
        <dbReference type="ChEBI" id="CHEBI:29101"/>
        <dbReference type="ChEBI" id="CHEBI:60039"/>
    </reaction>
</comment>
<feature type="transmembrane region" description="Helical" evidence="14">
    <location>
        <begin position="181"/>
        <end position="199"/>
    </location>
</feature>
<feature type="transmembrane region" description="Helical" evidence="14">
    <location>
        <begin position="234"/>
        <end position="252"/>
    </location>
</feature>
<accession>G7WCX6</accession>
<evidence type="ECO:0000313" key="16">
    <source>
        <dbReference type="Proteomes" id="UP000006346"/>
    </source>
</evidence>
<evidence type="ECO:0000313" key="15">
    <source>
        <dbReference type="EMBL" id="AET66882.1"/>
    </source>
</evidence>
<dbReference type="Proteomes" id="UP000006346">
    <property type="component" value="Chromosome"/>
</dbReference>
<dbReference type="HOGENOM" id="CLU_018808_15_0_9"/>
<gene>
    <name evidence="15" type="ordered locus">Desor_1215</name>
</gene>
<name>G7WCX6_DESOD</name>
<evidence type="ECO:0000256" key="5">
    <source>
        <dbReference type="ARBA" id="ARBA00022692"/>
    </source>
</evidence>
<dbReference type="PANTHER" id="PTHR48086">
    <property type="entry name" value="SODIUM/PROLINE SYMPORTER-RELATED"/>
    <property type="match status" value="1"/>
</dbReference>
<evidence type="ECO:0000256" key="1">
    <source>
        <dbReference type="ARBA" id="ARBA00004651"/>
    </source>
</evidence>
<dbReference type="GO" id="GO:0005886">
    <property type="term" value="C:plasma membrane"/>
    <property type="evidence" value="ECO:0007669"/>
    <property type="project" value="UniProtKB-SubCell"/>
</dbReference>